<dbReference type="EMBL" id="CP003220">
    <property type="protein sequence ID" value="EGB15970.1"/>
    <property type="molecule type" value="Genomic_DNA"/>
</dbReference>
<dbReference type="SUPFAM" id="SSF141868">
    <property type="entry name" value="EAL domain-like"/>
    <property type="match status" value="1"/>
</dbReference>
<evidence type="ECO:0000259" key="1">
    <source>
        <dbReference type="PROSITE" id="PS50883"/>
    </source>
</evidence>
<name>F0JJ71_9BACT</name>
<dbReference type="Proteomes" id="UP000007845">
    <property type="component" value="Chromosome"/>
</dbReference>
<dbReference type="Gene3D" id="3.20.20.450">
    <property type="entry name" value="EAL domain"/>
    <property type="match status" value="1"/>
</dbReference>
<dbReference type="OrthoDB" id="5452627at2"/>
<reference evidence="2 3" key="1">
    <citation type="journal article" date="2011" name="J. Bacteriol.">
        <title>Genome sequence of the mercury-methylating strain Desulfovibrio desulfuricans ND132.</title>
        <authorList>
            <person name="Brown S.D."/>
            <person name="Gilmour C.C."/>
            <person name="Kucken A.M."/>
            <person name="Wall J.D."/>
            <person name="Elias D.A."/>
            <person name="Brandt C.C."/>
            <person name="Podar M."/>
            <person name="Chertkov O."/>
            <person name="Held B."/>
            <person name="Bruce D.C."/>
            <person name="Detter J.C."/>
            <person name="Tapia R."/>
            <person name="Han C.S."/>
            <person name="Goodwin L.A."/>
            <person name="Cheng J.F."/>
            <person name="Pitluck S."/>
            <person name="Woyke T."/>
            <person name="Mikhailova N."/>
            <person name="Ivanova N.N."/>
            <person name="Han J."/>
            <person name="Lucas S."/>
            <person name="Lapidus A.L."/>
            <person name="Land M.L."/>
            <person name="Hauser L.J."/>
            <person name="Palumbo A.V."/>
        </authorList>
    </citation>
    <scope>NUCLEOTIDE SEQUENCE [LARGE SCALE GENOMIC DNA]</scope>
    <source>
        <strain evidence="2 3">ND132</strain>
    </source>
</reference>
<protein>
    <submittedName>
        <fullName evidence="2">Diguanylate phosphodiesterase</fullName>
    </submittedName>
</protein>
<dbReference type="InterPro" id="IPR035919">
    <property type="entry name" value="EAL_sf"/>
</dbReference>
<dbReference type="CDD" id="cd01948">
    <property type="entry name" value="EAL"/>
    <property type="match status" value="1"/>
</dbReference>
<dbReference type="SMART" id="SM00052">
    <property type="entry name" value="EAL"/>
    <property type="match status" value="1"/>
</dbReference>
<dbReference type="SMR" id="F0JJ71"/>
<dbReference type="STRING" id="641491.DND132_2767"/>
<dbReference type="PROSITE" id="PS50883">
    <property type="entry name" value="EAL"/>
    <property type="match status" value="1"/>
</dbReference>
<dbReference type="AlphaFoldDB" id="F0JJ71"/>
<dbReference type="eggNOG" id="COG2200">
    <property type="taxonomic scope" value="Bacteria"/>
</dbReference>
<feature type="domain" description="EAL" evidence="1">
    <location>
        <begin position="7"/>
        <end position="257"/>
    </location>
</feature>
<dbReference type="Gene3D" id="3.30.450.20">
    <property type="entry name" value="PAS domain"/>
    <property type="match status" value="1"/>
</dbReference>
<dbReference type="PANTHER" id="PTHR33121:SF76">
    <property type="entry name" value="SIGNALING PROTEIN"/>
    <property type="match status" value="1"/>
</dbReference>
<organism evidence="2 3">
    <name type="scientific">Pseudodesulfovibrio mercurii</name>
    <dbReference type="NCBI Taxonomy" id="641491"/>
    <lineage>
        <taxon>Bacteria</taxon>
        <taxon>Pseudomonadati</taxon>
        <taxon>Thermodesulfobacteriota</taxon>
        <taxon>Desulfovibrionia</taxon>
        <taxon>Desulfovibrionales</taxon>
        <taxon>Desulfovibrionaceae</taxon>
    </lineage>
</organism>
<evidence type="ECO:0000313" key="2">
    <source>
        <dbReference type="EMBL" id="EGB15970.1"/>
    </source>
</evidence>
<dbReference type="InterPro" id="IPR050706">
    <property type="entry name" value="Cyclic-di-GMP_PDE-like"/>
</dbReference>
<accession>F0JJ71</accession>
<dbReference type="HOGENOM" id="CLU_015702_0_1_7"/>
<keyword evidence="3" id="KW-1185">Reference proteome</keyword>
<dbReference type="KEGG" id="ddn:DND132_2767"/>
<dbReference type="RefSeq" id="WP_014323396.1">
    <property type="nucleotide sequence ID" value="NC_016803.1"/>
</dbReference>
<proteinExistence type="predicted"/>
<gene>
    <name evidence="2" type="ORF">DND132_2767</name>
</gene>
<dbReference type="InterPro" id="IPR001633">
    <property type="entry name" value="EAL_dom"/>
</dbReference>
<dbReference type="Pfam" id="PF00563">
    <property type="entry name" value="EAL"/>
    <property type="match status" value="1"/>
</dbReference>
<sequence>MAEQAERKVDEQTIREILNSGDVTAFFQPVVSITTKSIIGFEVFSRAGRDSGVGSDALFNEGLSPDITVEVDRLCRARALEQFKPIHAAHDRLLLFLNINPKIFPQVGKGSMVVADQARAAGIDPANVVLECPMNTPYLDAIEHYSGLVREAGFSTCFDNCAVDHPFSYSLNRVRPGYVKINRSFFAPEDGDENAGRTLEAFMSLARRVGCVVVAQCVESEEESLRLLEAGVNLQQGYYYTKEDEDRSNDPARLFFDKVAATHDKYKALKHRQVRGKKELYGDIFRTATAICNKLANLTEDRFEEGCRSLVQGRKGVISLFVVDDRGVQVTRRIHTGKSAGAAGGTGKGADLSAEDYVLYLDMGYDRFVTPPFLSPYTGGRACLVSRPFFSLSGLRYTACMEMSC</sequence>
<dbReference type="GO" id="GO:0071111">
    <property type="term" value="F:cyclic-guanylate-specific phosphodiesterase activity"/>
    <property type="evidence" value="ECO:0007669"/>
    <property type="project" value="InterPro"/>
</dbReference>
<evidence type="ECO:0000313" key="3">
    <source>
        <dbReference type="Proteomes" id="UP000007845"/>
    </source>
</evidence>
<dbReference type="PANTHER" id="PTHR33121">
    <property type="entry name" value="CYCLIC DI-GMP PHOSPHODIESTERASE PDEF"/>
    <property type="match status" value="1"/>
</dbReference>